<evidence type="ECO:0000313" key="6">
    <source>
        <dbReference type="Proteomes" id="UP001595420"/>
    </source>
</evidence>
<accession>A0ABV7BLL5</accession>
<dbReference type="CDD" id="cd04433">
    <property type="entry name" value="AFD_class_I"/>
    <property type="match status" value="1"/>
</dbReference>
<dbReference type="RefSeq" id="WP_216833852.1">
    <property type="nucleotide sequence ID" value="NZ_JAFNJS010000001.1"/>
</dbReference>
<gene>
    <name evidence="5" type="ORF">ACFOD3_01200</name>
</gene>
<keyword evidence="2" id="KW-0436">Ligase</keyword>
<evidence type="ECO:0000259" key="4">
    <source>
        <dbReference type="Pfam" id="PF13193"/>
    </source>
</evidence>
<keyword evidence="6" id="KW-1185">Reference proteome</keyword>
<evidence type="ECO:0000313" key="5">
    <source>
        <dbReference type="EMBL" id="MFC2998487.1"/>
    </source>
</evidence>
<comment type="similarity">
    <text evidence="1">Belongs to the ATP-dependent AMP-binding enzyme family.</text>
</comment>
<feature type="domain" description="AMP-binding enzyme C-terminal" evidence="4">
    <location>
        <begin position="411"/>
        <end position="473"/>
    </location>
</feature>
<dbReference type="Pfam" id="PF13193">
    <property type="entry name" value="AMP-binding_C"/>
    <property type="match status" value="1"/>
</dbReference>
<evidence type="ECO:0000259" key="3">
    <source>
        <dbReference type="Pfam" id="PF00501"/>
    </source>
</evidence>
<dbReference type="InterPro" id="IPR025110">
    <property type="entry name" value="AMP-bd_C"/>
</dbReference>
<dbReference type="PANTHER" id="PTHR43201">
    <property type="entry name" value="ACYL-COA SYNTHETASE"/>
    <property type="match status" value="1"/>
</dbReference>
<name>A0ABV7BLL5_9PROT</name>
<feature type="domain" description="AMP-dependent synthetase/ligase" evidence="3">
    <location>
        <begin position="12"/>
        <end position="360"/>
    </location>
</feature>
<organism evidence="5 6">
    <name type="scientific">Falsiroseomonas tokyonensis</name>
    <dbReference type="NCBI Taxonomy" id="430521"/>
    <lineage>
        <taxon>Bacteria</taxon>
        <taxon>Pseudomonadati</taxon>
        <taxon>Pseudomonadota</taxon>
        <taxon>Alphaproteobacteria</taxon>
        <taxon>Acetobacterales</taxon>
        <taxon>Roseomonadaceae</taxon>
        <taxon>Falsiroseomonas</taxon>
    </lineage>
</organism>
<dbReference type="EMBL" id="JBHRSB010000001">
    <property type="protein sequence ID" value="MFC2998487.1"/>
    <property type="molecule type" value="Genomic_DNA"/>
</dbReference>
<proteinExistence type="inferred from homology"/>
<comment type="caution">
    <text evidence="5">The sequence shown here is derived from an EMBL/GenBank/DDBJ whole genome shotgun (WGS) entry which is preliminary data.</text>
</comment>
<dbReference type="InterPro" id="IPR000873">
    <property type="entry name" value="AMP-dep_synth/lig_dom"/>
</dbReference>
<sequence>MQRPSTLTALLARTAAAHPAAPAFGGLSWREVAAQVGRLAGGLAAAGIGPGDRVAVFLPNRPDFLLLLFALARRGACAVLLNTRFRTLEIGNLLARAQPKAIAVARDFTAVDAATVLPDPPGSLRLVLGMDGLGEGTLAGLPVLTRATLLAAEESPDSATPGAECLTFTTSGTTAGPKLVLHHQASIAGHAADVAVAIGTDAPGAALLAAVPLCGTFGLSAALAAVAGGARIVCLEKLDAKAADALIRAESITHMVGGDEWLLMLAEAAGGRPYPGFRFTGFASFHGQAERVLAESDALGLAVRGVYGSSEVQALFAGQDPGGPHRAVGGGAPVSAAAGWRIAEDGELLLRGPSLFDRYLGNPEATAAARTEDGWFRSGDLAEPQPDGGFGFRTRRGDALRIGGFLVSPEEIEGFLQSQPGVAAAQVVEAGGKPVAFIIPGPSYDEAALMAACRNSLARFKVPARIVALAAFPVVDGPNGPKIQRAKLREMASA</sequence>
<dbReference type="PANTHER" id="PTHR43201:SF5">
    <property type="entry name" value="MEDIUM-CHAIN ACYL-COA LIGASE ACSF2, MITOCHONDRIAL"/>
    <property type="match status" value="1"/>
</dbReference>
<protein>
    <submittedName>
        <fullName evidence="5">AMP-binding protein</fullName>
    </submittedName>
</protein>
<evidence type="ECO:0000256" key="1">
    <source>
        <dbReference type="ARBA" id="ARBA00006432"/>
    </source>
</evidence>
<reference evidence="6" key="1">
    <citation type="journal article" date="2019" name="Int. J. Syst. Evol. Microbiol.">
        <title>The Global Catalogue of Microorganisms (GCM) 10K type strain sequencing project: providing services to taxonomists for standard genome sequencing and annotation.</title>
        <authorList>
            <consortium name="The Broad Institute Genomics Platform"/>
            <consortium name="The Broad Institute Genome Sequencing Center for Infectious Disease"/>
            <person name="Wu L."/>
            <person name="Ma J."/>
        </authorList>
    </citation>
    <scope>NUCLEOTIDE SEQUENCE [LARGE SCALE GENOMIC DNA]</scope>
    <source>
        <strain evidence="6">CGMCC 1.16855</strain>
    </source>
</reference>
<dbReference type="Proteomes" id="UP001595420">
    <property type="component" value="Unassembled WGS sequence"/>
</dbReference>
<dbReference type="Pfam" id="PF00501">
    <property type="entry name" value="AMP-binding"/>
    <property type="match status" value="1"/>
</dbReference>
<evidence type="ECO:0000256" key="2">
    <source>
        <dbReference type="ARBA" id="ARBA00022598"/>
    </source>
</evidence>